<evidence type="ECO:0000256" key="11">
    <source>
        <dbReference type="SAM" id="Phobius"/>
    </source>
</evidence>
<dbReference type="STRING" id="530564.Psta_3989"/>
<dbReference type="GO" id="GO:0015031">
    <property type="term" value="P:protein transport"/>
    <property type="evidence" value="ECO:0007669"/>
    <property type="project" value="UniProtKB-KW"/>
</dbReference>
<dbReference type="HOGENOM" id="CLU_116157_2_0_0"/>
<dbReference type="PANTHER" id="PTHR33909">
    <property type="entry name" value="SEC TRANSLOCON ACCESSORY COMPLEX SUBUNIT YAJC"/>
    <property type="match status" value="1"/>
</dbReference>
<dbReference type="KEGG" id="psl:Psta_3989"/>
<proteinExistence type="inferred from homology"/>
<dbReference type="SMART" id="SM01323">
    <property type="entry name" value="YajC"/>
    <property type="match status" value="1"/>
</dbReference>
<dbReference type="eggNOG" id="COG1862">
    <property type="taxonomic scope" value="Bacteria"/>
</dbReference>
<reference evidence="12 13" key="1">
    <citation type="journal article" date="2009" name="Stand. Genomic Sci.">
        <title>Complete genome sequence of Pirellula staleyi type strain (ATCC 27377).</title>
        <authorList>
            <person name="Clum A."/>
            <person name="Tindall B.J."/>
            <person name="Sikorski J."/>
            <person name="Ivanova N."/>
            <person name="Mavrommatis K."/>
            <person name="Lucas S."/>
            <person name="Glavina del Rio T."/>
            <person name="Nolan M."/>
            <person name="Chen F."/>
            <person name="Tice H."/>
            <person name="Pitluck S."/>
            <person name="Cheng J.F."/>
            <person name="Chertkov O."/>
            <person name="Brettin T."/>
            <person name="Han C."/>
            <person name="Detter J.C."/>
            <person name="Kuske C."/>
            <person name="Bruce D."/>
            <person name="Goodwin L."/>
            <person name="Ovchinikova G."/>
            <person name="Pati A."/>
            <person name="Mikhailova N."/>
            <person name="Chen A."/>
            <person name="Palaniappan K."/>
            <person name="Land M."/>
            <person name="Hauser L."/>
            <person name="Chang Y.J."/>
            <person name="Jeffries C.D."/>
            <person name="Chain P."/>
            <person name="Rohde M."/>
            <person name="Goker M."/>
            <person name="Bristow J."/>
            <person name="Eisen J.A."/>
            <person name="Markowitz V."/>
            <person name="Hugenholtz P."/>
            <person name="Kyrpides N.C."/>
            <person name="Klenk H.P."/>
            <person name="Lapidus A."/>
        </authorList>
    </citation>
    <scope>NUCLEOTIDE SEQUENCE [LARGE SCALE GENOMIC DNA]</scope>
    <source>
        <strain evidence="13">ATCC 27377 / DSM 6068 / ICPB 4128</strain>
    </source>
</reference>
<dbReference type="Proteomes" id="UP000001887">
    <property type="component" value="Chromosome"/>
</dbReference>
<evidence type="ECO:0000256" key="10">
    <source>
        <dbReference type="ARBA" id="ARBA00023136"/>
    </source>
</evidence>
<keyword evidence="6 11" id="KW-0812">Transmembrane</keyword>
<dbReference type="PRINTS" id="PR01853">
    <property type="entry name" value="YAJCTRNLCASE"/>
</dbReference>
<evidence type="ECO:0000256" key="6">
    <source>
        <dbReference type="ARBA" id="ARBA00022692"/>
    </source>
</evidence>
<keyword evidence="5" id="KW-1003">Cell membrane</keyword>
<feature type="transmembrane region" description="Helical" evidence="11">
    <location>
        <begin position="40"/>
        <end position="58"/>
    </location>
</feature>
<keyword evidence="13" id="KW-1185">Reference proteome</keyword>
<dbReference type="GO" id="GO:0005886">
    <property type="term" value="C:plasma membrane"/>
    <property type="evidence" value="ECO:0007669"/>
    <property type="project" value="UniProtKB-SubCell"/>
</dbReference>
<dbReference type="NCBIfam" id="TIGR00739">
    <property type="entry name" value="yajC"/>
    <property type="match status" value="1"/>
</dbReference>
<evidence type="ECO:0000256" key="3">
    <source>
        <dbReference type="ARBA" id="ARBA00014962"/>
    </source>
</evidence>
<evidence type="ECO:0000313" key="12">
    <source>
        <dbReference type="EMBL" id="ADB18643.1"/>
    </source>
</evidence>
<evidence type="ECO:0000256" key="4">
    <source>
        <dbReference type="ARBA" id="ARBA00022448"/>
    </source>
</evidence>
<gene>
    <name evidence="12" type="ordered locus">Psta_3989</name>
</gene>
<evidence type="ECO:0000256" key="7">
    <source>
        <dbReference type="ARBA" id="ARBA00022927"/>
    </source>
</evidence>
<evidence type="ECO:0000256" key="8">
    <source>
        <dbReference type="ARBA" id="ARBA00022989"/>
    </source>
</evidence>
<keyword evidence="9" id="KW-0811">Translocation</keyword>
<dbReference type="PANTHER" id="PTHR33909:SF1">
    <property type="entry name" value="SEC TRANSLOCON ACCESSORY COMPLEX SUBUNIT YAJC"/>
    <property type="match status" value="1"/>
</dbReference>
<evidence type="ECO:0000256" key="9">
    <source>
        <dbReference type="ARBA" id="ARBA00023010"/>
    </source>
</evidence>
<keyword evidence="8 11" id="KW-1133">Transmembrane helix</keyword>
<dbReference type="Pfam" id="PF02699">
    <property type="entry name" value="YajC"/>
    <property type="match status" value="1"/>
</dbReference>
<evidence type="ECO:0000256" key="5">
    <source>
        <dbReference type="ARBA" id="ARBA00022475"/>
    </source>
</evidence>
<sequence>MVGVISLASAMALLGQDGLWHLLAQQGAAPKGDAGGLESYLTFLPIVAIVMVFYLIMIRPDQKKRKEKEAALASLKVNDHVVTIGGIAGTVVNISAEAKFVTIRVDDKTGTKIKVLRSAISQVGTLEELTEDEKATTK</sequence>
<evidence type="ECO:0000313" key="13">
    <source>
        <dbReference type="Proteomes" id="UP000001887"/>
    </source>
</evidence>
<accession>D2R232</accession>
<dbReference type="EMBL" id="CP001848">
    <property type="protein sequence ID" value="ADB18643.1"/>
    <property type="molecule type" value="Genomic_DNA"/>
</dbReference>
<keyword evidence="4" id="KW-0813">Transport</keyword>
<protein>
    <recommendedName>
        <fullName evidence="3">Sec translocon accessory complex subunit YajC</fullName>
    </recommendedName>
</protein>
<dbReference type="AlphaFoldDB" id="D2R232"/>
<organism evidence="12 13">
    <name type="scientific">Pirellula staleyi (strain ATCC 27377 / DSM 6068 / ICPB 4128)</name>
    <name type="common">Pirella staleyi</name>
    <dbReference type="NCBI Taxonomy" id="530564"/>
    <lineage>
        <taxon>Bacteria</taxon>
        <taxon>Pseudomonadati</taxon>
        <taxon>Planctomycetota</taxon>
        <taxon>Planctomycetia</taxon>
        <taxon>Pirellulales</taxon>
        <taxon>Pirellulaceae</taxon>
        <taxon>Pirellula</taxon>
    </lineage>
</organism>
<keyword evidence="7" id="KW-0653">Protein transport</keyword>
<evidence type="ECO:0000256" key="1">
    <source>
        <dbReference type="ARBA" id="ARBA00004162"/>
    </source>
</evidence>
<dbReference type="InterPro" id="IPR003849">
    <property type="entry name" value="Preprotein_translocase_YajC"/>
</dbReference>
<name>D2R232_PIRSD</name>
<comment type="subcellular location">
    <subcellularLocation>
        <location evidence="1">Cell membrane</location>
        <topology evidence="1">Single-pass membrane protein</topology>
    </subcellularLocation>
</comment>
<comment type="similarity">
    <text evidence="2">Belongs to the YajC family.</text>
</comment>
<keyword evidence="10 11" id="KW-0472">Membrane</keyword>
<evidence type="ECO:0000256" key="2">
    <source>
        <dbReference type="ARBA" id="ARBA00006742"/>
    </source>
</evidence>